<feature type="transmembrane region" description="Helical" evidence="12">
    <location>
        <begin position="156"/>
        <end position="176"/>
    </location>
</feature>
<feature type="transmembrane region" description="Helical" evidence="12">
    <location>
        <begin position="23"/>
        <end position="44"/>
    </location>
</feature>
<evidence type="ECO:0000256" key="12">
    <source>
        <dbReference type="SAM" id="Phobius"/>
    </source>
</evidence>
<feature type="domain" description="Ion transport" evidence="13">
    <location>
        <begin position="22"/>
        <end position="243"/>
    </location>
</feature>
<reference evidence="14" key="1">
    <citation type="journal article" date="2021" name="PeerJ">
        <title>Extensive microbial diversity within the chicken gut microbiome revealed by metagenomics and culture.</title>
        <authorList>
            <person name="Gilroy R."/>
            <person name="Ravi A."/>
            <person name="Getino M."/>
            <person name="Pursley I."/>
            <person name="Horton D.L."/>
            <person name="Alikhan N.F."/>
            <person name="Baker D."/>
            <person name="Gharbi K."/>
            <person name="Hall N."/>
            <person name="Watson M."/>
            <person name="Adriaenssens E.M."/>
            <person name="Foster-Nyarko E."/>
            <person name="Jarju S."/>
            <person name="Secka A."/>
            <person name="Antonio M."/>
            <person name="Oren A."/>
            <person name="Chaudhuri R.R."/>
            <person name="La Ragione R."/>
            <person name="Hildebrand F."/>
            <person name="Pallen M.J."/>
        </authorList>
    </citation>
    <scope>NUCLEOTIDE SEQUENCE</scope>
    <source>
        <strain evidence="14">G3-2149</strain>
    </source>
</reference>
<evidence type="ECO:0000256" key="6">
    <source>
        <dbReference type="ARBA" id="ARBA00022882"/>
    </source>
</evidence>
<evidence type="ECO:0000256" key="10">
    <source>
        <dbReference type="ARBA" id="ARBA00023136"/>
    </source>
</evidence>
<dbReference type="PANTHER" id="PTHR11537">
    <property type="entry name" value="VOLTAGE-GATED POTASSIUM CHANNEL"/>
    <property type="match status" value="1"/>
</dbReference>
<gene>
    <name evidence="14" type="ORF">H9789_02205</name>
</gene>
<dbReference type="Gene3D" id="1.20.120.350">
    <property type="entry name" value="Voltage-gated potassium channels. Chain C"/>
    <property type="match status" value="1"/>
</dbReference>
<name>A0A9E2L4B9_9BACT</name>
<keyword evidence="5" id="KW-0631">Potassium channel</keyword>
<protein>
    <submittedName>
        <fullName evidence="14">Ion transporter</fullName>
    </submittedName>
</protein>
<evidence type="ECO:0000256" key="9">
    <source>
        <dbReference type="ARBA" id="ARBA00023065"/>
    </source>
</evidence>
<evidence type="ECO:0000256" key="11">
    <source>
        <dbReference type="ARBA" id="ARBA00023303"/>
    </source>
</evidence>
<feature type="transmembrane region" description="Helical" evidence="12">
    <location>
        <begin position="118"/>
        <end position="135"/>
    </location>
</feature>
<keyword evidence="2" id="KW-0813">Transport</keyword>
<dbReference type="InterPro" id="IPR027359">
    <property type="entry name" value="Volt_channel_dom_sf"/>
</dbReference>
<dbReference type="GO" id="GO:0001508">
    <property type="term" value="P:action potential"/>
    <property type="evidence" value="ECO:0007669"/>
    <property type="project" value="TreeGrafter"/>
</dbReference>
<feature type="transmembrane region" description="Helical" evidence="12">
    <location>
        <begin position="220"/>
        <end position="241"/>
    </location>
</feature>
<reference evidence="14" key="2">
    <citation type="submission" date="2021-04" db="EMBL/GenBank/DDBJ databases">
        <authorList>
            <person name="Gilroy R."/>
        </authorList>
    </citation>
    <scope>NUCLEOTIDE SEQUENCE</scope>
    <source>
        <strain evidence="14">G3-2149</strain>
    </source>
</reference>
<evidence type="ECO:0000256" key="1">
    <source>
        <dbReference type="ARBA" id="ARBA00004141"/>
    </source>
</evidence>
<comment type="caution">
    <text evidence="14">The sequence shown here is derived from an EMBL/GenBank/DDBJ whole genome shotgun (WGS) entry which is preliminary data.</text>
</comment>
<evidence type="ECO:0000256" key="2">
    <source>
        <dbReference type="ARBA" id="ARBA00022448"/>
    </source>
</evidence>
<feature type="transmembrane region" description="Helical" evidence="12">
    <location>
        <begin position="92"/>
        <end position="112"/>
    </location>
</feature>
<dbReference type="InterPro" id="IPR005821">
    <property type="entry name" value="Ion_trans_dom"/>
</dbReference>
<keyword evidence="9" id="KW-0406">Ion transport</keyword>
<comment type="subcellular location">
    <subcellularLocation>
        <location evidence="1">Membrane</location>
        <topology evidence="1">Multi-pass membrane protein</topology>
    </subcellularLocation>
</comment>
<dbReference type="InterPro" id="IPR028325">
    <property type="entry name" value="VG_K_chnl"/>
</dbReference>
<dbReference type="GO" id="GO:0008076">
    <property type="term" value="C:voltage-gated potassium channel complex"/>
    <property type="evidence" value="ECO:0007669"/>
    <property type="project" value="InterPro"/>
</dbReference>
<evidence type="ECO:0000256" key="3">
    <source>
        <dbReference type="ARBA" id="ARBA00022538"/>
    </source>
</evidence>
<dbReference type="EMBL" id="JAHLFU010000037">
    <property type="protein sequence ID" value="MBU3852642.1"/>
    <property type="molecule type" value="Genomic_DNA"/>
</dbReference>
<evidence type="ECO:0000313" key="15">
    <source>
        <dbReference type="Proteomes" id="UP000823865"/>
    </source>
</evidence>
<keyword evidence="11" id="KW-0407">Ion channel</keyword>
<dbReference type="Pfam" id="PF00520">
    <property type="entry name" value="Ion_trans"/>
    <property type="match status" value="1"/>
</dbReference>
<feature type="transmembrane region" description="Helical" evidence="12">
    <location>
        <begin position="50"/>
        <end position="71"/>
    </location>
</feature>
<accession>A0A9E2L4B9</accession>
<dbReference type="Gene3D" id="1.10.287.70">
    <property type="match status" value="1"/>
</dbReference>
<evidence type="ECO:0000313" key="14">
    <source>
        <dbReference type="EMBL" id="MBU3852642.1"/>
    </source>
</evidence>
<dbReference type="PANTHER" id="PTHR11537:SF254">
    <property type="entry name" value="POTASSIUM VOLTAGE-GATED CHANNEL PROTEIN SHAB"/>
    <property type="match status" value="1"/>
</dbReference>
<feature type="transmembrane region" description="Helical" evidence="12">
    <location>
        <begin position="191"/>
        <end position="208"/>
    </location>
</feature>
<dbReference type="GO" id="GO:0005249">
    <property type="term" value="F:voltage-gated potassium channel activity"/>
    <property type="evidence" value="ECO:0007669"/>
    <property type="project" value="InterPro"/>
</dbReference>
<keyword evidence="8 12" id="KW-1133">Transmembrane helix</keyword>
<evidence type="ECO:0000256" key="4">
    <source>
        <dbReference type="ARBA" id="ARBA00022692"/>
    </source>
</evidence>
<evidence type="ECO:0000259" key="13">
    <source>
        <dbReference type="Pfam" id="PF00520"/>
    </source>
</evidence>
<dbReference type="Proteomes" id="UP000823865">
    <property type="component" value="Unassembled WGS sequence"/>
</dbReference>
<proteinExistence type="predicted"/>
<keyword evidence="6" id="KW-0851">Voltage-gated channel</keyword>
<sequence>MAEQEKGYKLVYGKIHEQLKRKWFQYTELFFIVGSIASIIYSSFEISAPFRAQLFLFNYIASFVFTIEYALRLISAPMQYPDKRGWQARLKYVFSFYGIIDFVAILPFVIIYTYQNSPHLHLVVLAYILIIFKLIRYSRSFRLIGEVLHAVREELVTAYTACGIMLGFSGILMYYIERYAQPEAFANIGDGFWWAIVAFTTVGYGDIYPITPLGRLLSSLISLIGIAMIAIPTGIISSAFMNMMLDKRKERDEKEKEKTDTENNP</sequence>
<dbReference type="AlphaFoldDB" id="A0A9E2L4B9"/>
<keyword evidence="4 12" id="KW-0812">Transmembrane</keyword>
<keyword evidence="7" id="KW-0630">Potassium</keyword>
<keyword evidence="3" id="KW-0633">Potassium transport</keyword>
<evidence type="ECO:0000256" key="5">
    <source>
        <dbReference type="ARBA" id="ARBA00022826"/>
    </source>
</evidence>
<evidence type="ECO:0000256" key="8">
    <source>
        <dbReference type="ARBA" id="ARBA00022989"/>
    </source>
</evidence>
<dbReference type="PRINTS" id="PR00169">
    <property type="entry name" value="KCHANNEL"/>
</dbReference>
<keyword evidence="10 12" id="KW-0472">Membrane</keyword>
<evidence type="ECO:0000256" key="7">
    <source>
        <dbReference type="ARBA" id="ARBA00022958"/>
    </source>
</evidence>
<organism evidence="14 15">
    <name type="scientific">Candidatus Paraprevotella stercoravium</name>
    <dbReference type="NCBI Taxonomy" id="2838725"/>
    <lineage>
        <taxon>Bacteria</taxon>
        <taxon>Pseudomonadati</taxon>
        <taxon>Bacteroidota</taxon>
        <taxon>Bacteroidia</taxon>
        <taxon>Bacteroidales</taxon>
        <taxon>Prevotellaceae</taxon>
        <taxon>Paraprevotella</taxon>
    </lineage>
</organism>
<dbReference type="SUPFAM" id="SSF81324">
    <property type="entry name" value="Voltage-gated potassium channels"/>
    <property type="match status" value="1"/>
</dbReference>